<dbReference type="EMBL" id="VSRR010017788">
    <property type="protein sequence ID" value="MPC60681.1"/>
    <property type="molecule type" value="Genomic_DNA"/>
</dbReference>
<evidence type="ECO:0000313" key="2">
    <source>
        <dbReference type="Proteomes" id="UP000324222"/>
    </source>
</evidence>
<protein>
    <submittedName>
        <fullName evidence="1">Uncharacterized protein</fullName>
    </submittedName>
</protein>
<name>A0A5B7GKM4_PORTR</name>
<comment type="caution">
    <text evidence="1">The sequence shown here is derived from an EMBL/GenBank/DDBJ whole genome shotgun (WGS) entry which is preliminary data.</text>
</comment>
<proteinExistence type="predicted"/>
<reference evidence="1 2" key="1">
    <citation type="submission" date="2019-05" db="EMBL/GenBank/DDBJ databases">
        <title>Another draft genome of Portunus trituberculatus and its Hox gene families provides insights of decapod evolution.</title>
        <authorList>
            <person name="Jeong J.-H."/>
            <person name="Song I."/>
            <person name="Kim S."/>
            <person name="Choi T."/>
            <person name="Kim D."/>
            <person name="Ryu S."/>
            <person name="Kim W."/>
        </authorList>
    </citation>
    <scope>NUCLEOTIDE SEQUENCE [LARGE SCALE GENOMIC DNA]</scope>
    <source>
        <tissue evidence="1">Muscle</tissue>
    </source>
</reference>
<accession>A0A5B7GKM4</accession>
<gene>
    <name evidence="1" type="ORF">E2C01_054737</name>
</gene>
<dbReference type="Proteomes" id="UP000324222">
    <property type="component" value="Unassembled WGS sequence"/>
</dbReference>
<dbReference type="AlphaFoldDB" id="A0A5B7GKM4"/>
<sequence length="53" mass="5930">MALAISLKPPRRALALTRSEKITANIIMFLIIKPRKCLVNPQDHELGDAGQEF</sequence>
<keyword evidence="2" id="KW-1185">Reference proteome</keyword>
<evidence type="ECO:0000313" key="1">
    <source>
        <dbReference type="EMBL" id="MPC60681.1"/>
    </source>
</evidence>
<organism evidence="1 2">
    <name type="scientific">Portunus trituberculatus</name>
    <name type="common">Swimming crab</name>
    <name type="synonym">Neptunus trituberculatus</name>
    <dbReference type="NCBI Taxonomy" id="210409"/>
    <lineage>
        <taxon>Eukaryota</taxon>
        <taxon>Metazoa</taxon>
        <taxon>Ecdysozoa</taxon>
        <taxon>Arthropoda</taxon>
        <taxon>Crustacea</taxon>
        <taxon>Multicrustacea</taxon>
        <taxon>Malacostraca</taxon>
        <taxon>Eumalacostraca</taxon>
        <taxon>Eucarida</taxon>
        <taxon>Decapoda</taxon>
        <taxon>Pleocyemata</taxon>
        <taxon>Brachyura</taxon>
        <taxon>Eubrachyura</taxon>
        <taxon>Portunoidea</taxon>
        <taxon>Portunidae</taxon>
        <taxon>Portuninae</taxon>
        <taxon>Portunus</taxon>
    </lineage>
</organism>